<organism evidence="2 3">
    <name type="scientific">Desulfocurvibacter africanus PCS</name>
    <dbReference type="NCBI Taxonomy" id="1262666"/>
    <lineage>
        <taxon>Bacteria</taxon>
        <taxon>Pseudomonadati</taxon>
        <taxon>Thermodesulfobacteriota</taxon>
        <taxon>Desulfovibrionia</taxon>
        <taxon>Desulfovibrionales</taxon>
        <taxon>Desulfovibrionaceae</taxon>
        <taxon>Desulfocurvibacter</taxon>
    </lineage>
</organism>
<dbReference type="Pfam" id="PF04186">
    <property type="entry name" value="FxsA"/>
    <property type="match status" value="1"/>
</dbReference>
<dbReference type="EMBL" id="AOSV01000038">
    <property type="protein sequence ID" value="EMG35906.1"/>
    <property type="molecule type" value="Genomic_DNA"/>
</dbReference>
<name>M5PZJ3_DESAF</name>
<dbReference type="Proteomes" id="UP000011922">
    <property type="component" value="Unassembled WGS sequence"/>
</dbReference>
<feature type="transmembrane region" description="Helical" evidence="1">
    <location>
        <begin position="68"/>
        <end position="91"/>
    </location>
</feature>
<comment type="caution">
    <text evidence="2">The sequence shown here is derived from an EMBL/GenBank/DDBJ whole genome shotgun (WGS) entry which is preliminary data.</text>
</comment>
<dbReference type="GO" id="GO:0016020">
    <property type="term" value="C:membrane"/>
    <property type="evidence" value="ECO:0007669"/>
    <property type="project" value="InterPro"/>
</dbReference>
<dbReference type="PANTHER" id="PTHR35335:SF1">
    <property type="entry name" value="UPF0716 PROTEIN FXSA"/>
    <property type="match status" value="1"/>
</dbReference>
<keyword evidence="1" id="KW-0812">Transmembrane</keyword>
<gene>
    <name evidence="2" type="ORF">PCS_03390</name>
</gene>
<feature type="transmembrane region" description="Helical" evidence="1">
    <location>
        <begin position="5"/>
        <end position="24"/>
    </location>
</feature>
<dbReference type="OrthoDB" id="9792788at2"/>
<protein>
    <submittedName>
        <fullName evidence="2">Protein affecting phage T7 exclusion by the F plasmid</fullName>
    </submittedName>
</protein>
<keyword evidence="1" id="KW-1133">Transmembrane helix</keyword>
<dbReference type="PANTHER" id="PTHR35335">
    <property type="entry name" value="UPF0716 PROTEIN FXSA"/>
    <property type="match status" value="1"/>
</dbReference>
<evidence type="ECO:0000313" key="2">
    <source>
        <dbReference type="EMBL" id="EMG35906.1"/>
    </source>
</evidence>
<accession>M5PZJ3</accession>
<dbReference type="PATRIC" id="fig|1262666.3.peg.3444"/>
<keyword evidence="1" id="KW-0472">Membrane</keyword>
<dbReference type="NCBIfam" id="NF008528">
    <property type="entry name" value="PRK11463.1-2"/>
    <property type="match status" value="1"/>
</dbReference>
<dbReference type="RefSeq" id="WP_005989359.1">
    <property type="nucleotide sequence ID" value="NZ_AOSV01000038.1"/>
</dbReference>
<feature type="transmembrane region" description="Helical" evidence="1">
    <location>
        <begin position="30"/>
        <end position="47"/>
    </location>
</feature>
<evidence type="ECO:0000256" key="1">
    <source>
        <dbReference type="SAM" id="Phobius"/>
    </source>
</evidence>
<sequence>MLFRLIILFAAIPLLELYLLLAVGQRLGPVWTIALVLATAALGAYLSKSQGLRTIERMRENMSRGVAPAGELVSGALILLAGVLLLTPGFLTDAVGFCLLIPPLRQRIIRLVQRKLVERTTRTYIDIDHHS</sequence>
<proteinExistence type="predicted"/>
<dbReference type="InterPro" id="IPR007313">
    <property type="entry name" value="FxsA"/>
</dbReference>
<reference evidence="2 3" key="1">
    <citation type="journal article" date="2013" name="Genome Announc.">
        <title>Draft Genome Sequence for Desulfovibrio africanus Strain PCS.</title>
        <authorList>
            <person name="Brown S.D."/>
            <person name="Utturkar S.M."/>
            <person name="Arkin A.P."/>
            <person name="Deutschbauer A.M."/>
            <person name="Elias D.A."/>
            <person name="Hazen T.C."/>
            <person name="Chakraborty R."/>
        </authorList>
    </citation>
    <scope>NUCLEOTIDE SEQUENCE [LARGE SCALE GENOMIC DNA]</scope>
    <source>
        <strain evidence="2 3">PCS</strain>
    </source>
</reference>
<dbReference type="AlphaFoldDB" id="M5PZJ3"/>
<evidence type="ECO:0000313" key="3">
    <source>
        <dbReference type="Proteomes" id="UP000011922"/>
    </source>
</evidence>